<dbReference type="AlphaFoldDB" id="A0A4U6D418"/>
<gene>
    <name evidence="2" type="ORF">FDK13_13065</name>
</gene>
<reference evidence="2 3" key="1">
    <citation type="submission" date="2019-05" db="EMBL/GenBank/DDBJ databases">
        <title>Dyadobacter AR-3-8 sp. nov., isolated from arctic soil.</title>
        <authorList>
            <person name="Chaudhary D.K."/>
        </authorList>
    </citation>
    <scope>NUCLEOTIDE SEQUENCE [LARGE SCALE GENOMIC DNA]</scope>
    <source>
        <strain evidence="2 3">AR-3-8</strain>
    </source>
</reference>
<protein>
    <submittedName>
        <fullName evidence="2">T9SS type A sorting domain-containing protein</fullName>
    </submittedName>
</protein>
<accession>A0A4U6D418</accession>
<organism evidence="2 3">
    <name type="scientific">Dyadobacter frigoris</name>
    <dbReference type="NCBI Taxonomy" id="2576211"/>
    <lineage>
        <taxon>Bacteria</taxon>
        <taxon>Pseudomonadati</taxon>
        <taxon>Bacteroidota</taxon>
        <taxon>Cytophagia</taxon>
        <taxon>Cytophagales</taxon>
        <taxon>Spirosomataceae</taxon>
        <taxon>Dyadobacter</taxon>
    </lineage>
</organism>
<dbReference type="OrthoDB" id="1488838at2"/>
<dbReference type="InterPro" id="IPR026444">
    <property type="entry name" value="Secre_tail"/>
</dbReference>
<dbReference type="NCBIfam" id="TIGR04183">
    <property type="entry name" value="Por_Secre_tail"/>
    <property type="match status" value="1"/>
</dbReference>
<dbReference type="RefSeq" id="WP_137340429.1">
    <property type="nucleotide sequence ID" value="NZ_SZVO01000005.1"/>
</dbReference>
<name>A0A4U6D418_9BACT</name>
<dbReference type="Proteomes" id="UP000304900">
    <property type="component" value="Unassembled WGS sequence"/>
</dbReference>
<feature type="domain" description="Secretion system C-terminal sorting" evidence="1">
    <location>
        <begin position="557"/>
        <end position="624"/>
    </location>
</feature>
<dbReference type="EMBL" id="SZVO01000005">
    <property type="protein sequence ID" value="TKT92059.1"/>
    <property type="molecule type" value="Genomic_DNA"/>
</dbReference>
<evidence type="ECO:0000259" key="1">
    <source>
        <dbReference type="Pfam" id="PF18962"/>
    </source>
</evidence>
<keyword evidence="3" id="KW-1185">Reference proteome</keyword>
<evidence type="ECO:0000313" key="3">
    <source>
        <dbReference type="Proteomes" id="UP000304900"/>
    </source>
</evidence>
<dbReference type="Pfam" id="PF18962">
    <property type="entry name" value="Por_Secre_tail"/>
    <property type="match status" value="1"/>
</dbReference>
<proteinExistence type="predicted"/>
<comment type="caution">
    <text evidence="2">The sequence shown here is derived from an EMBL/GenBank/DDBJ whole genome shotgun (WGS) entry which is preliminary data.</text>
</comment>
<evidence type="ECO:0000313" key="2">
    <source>
        <dbReference type="EMBL" id="TKT92059.1"/>
    </source>
</evidence>
<sequence>MKTTHNRKNVLSGVDRFLFLALLILISSQFNSVYGQLKLVPIGRNQSGEGKFKSNTSARIQALTLPFFDDFSTTATSHPDSAFWMPGSGVYINNTLATTQPSVNMATFDGLDKNGVPYNYVNQLSQGHTDTLTSQPINLANLNPADSVYLSFYWLAKGLGELPDDGDTLRLEFLSQDQQWVSMWATTGPLFDSLFTRQFIPVINPVFFHGNFQFRFRAYGRLSGAYDTWHLDYLYLNKGRSVSDRFIKDIAVRTALTPFLKKYTAMPIKQYWANPALATTDSVGTDIINLFNNFNFTTFNFTVKDEISGKQFTNYNATSAVFIGGEKTQSKRMAVSSIPVDRSIKALKLKYKLNLITTDDQNPTIPSVNLRRNDTISARTNLSDYYAYDDGSAEYGVQINQRLGRVAVRFVLSQPDTLSGVRMSIVPFNQDITGQSFTIQVLSNKNGKPDQVLAQRAVSAQYASARDSLIQYAFATPVALKDTFYVGWIQVDEQPLSLGFDRNSMLGKSNIFYNLGTQWVQETSLKGSVIIRPYMGGSVGETVTGTEPVTNTSAYFFPNPNKGIIGWNEDWIRKIEIYSVQGILVKAITAEKQSKSASVDELPDGIYIFKASDGKRSFVQKMLIVK</sequence>